<dbReference type="Proteomes" id="UP000249682">
    <property type="component" value="Chromosome"/>
</dbReference>
<dbReference type="InterPro" id="IPR043168">
    <property type="entry name" value="DegV_C"/>
</dbReference>
<keyword evidence="1" id="KW-0446">Lipid-binding</keyword>
<dbReference type="PANTHER" id="PTHR33434">
    <property type="entry name" value="DEGV DOMAIN-CONTAINING PROTEIN DR_1986-RELATED"/>
    <property type="match status" value="1"/>
</dbReference>
<evidence type="ECO:0000313" key="2">
    <source>
        <dbReference type="EMBL" id="AWV48019.1"/>
    </source>
</evidence>
<dbReference type="InterPro" id="IPR003797">
    <property type="entry name" value="DegV"/>
</dbReference>
<dbReference type="EMBL" id="CP029543">
    <property type="protein sequence ID" value="AWV48019.1"/>
    <property type="molecule type" value="Genomic_DNA"/>
</dbReference>
<dbReference type="Gene3D" id="3.30.1180.10">
    <property type="match status" value="1"/>
</dbReference>
<dbReference type="SUPFAM" id="SSF82549">
    <property type="entry name" value="DAK1/DegV-like"/>
    <property type="match status" value="1"/>
</dbReference>
<dbReference type="InterPro" id="IPR050270">
    <property type="entry name" value="DegV_domain_contain"/>
</dbReference>
<dbReference type="Pfam" id="PF02645">
    <property type="entry name" value="DegV"/>
    <property type="match status" value="1"/>
</dbReference>
<dbReference type="PROSITE" id="PS51482">
    <property type="entry name" value="DEGV"/>
    <property type="match status" value="1"/>
</dbReference>
<accession>A0AAD2JE97</accession>
<dbReference type="GO" id="GO:0008289">
    <property type="term" value="F:lipid binding"/>
    <property type="evidence" value="ECO:0007669"/>
    <property type="project" value="UniProtKB-KW"/>
</dbReference>
<sequence length="158" mass="16498">MSSALPGTCAVTERAAATGCDIETVAFVASSAVRRSNSFIVVHRLNNLRRSGRIGGVKAWLDTALVLKPLLGIEDGKLVLVQRLCTVFQITAAMIDRICEVIGEGPSALTVHHVANPAGASGTSAAPKSVRASDRDVFDHGADAVCQCRSCRGLRGAN</sequence>
<protein>
    <submittedName>
        <fullName evidence="2">Uncharacterized protein</fullName>
    </submittedName>
</protein>
<organism evidence="2 3">
    <name type="scientific">Mycobacterium leprae</name>
    <dbReference type="NCBI Taxonomy" id="1769"/>
    <lineage>
        <taxon>Bacteria</taxon>
        <taxon>Bacillati</taxon>
        <taxon>Actinomycetota</taxon>
        <taxon>Actinomycetes</taxon>
        <taxon>Mycobacteriales</taxon>
        <taxon>Mycobacteriaceae</taxon>
        <taxon>Mycobacterium</taxon>
    </lineage>
</organism>
<evidence type="ECO:0000256" key="1">
    <source>
        <dbReference type="ARBA" id="ARBA00023121"/>
    </source>
</evidence>
<evidence type="ECO:0000313" key="3">
    <source>
        <dbReference type="Proteomes" id="UP000249682"/>
    </source>
</evidence>
<dbReference type="AlphaFoldDB" id="A0AAD2JE97"/>
<reference evidence="2 3" key="1">
    <citation type="submission" date="2018-05" db="EMBL/GenBank/DDBJ databases">
        <title>Evolution of small genomes with special reference to Mycobacterium leprae.</title>
        <authorList>
            <person name="Mohanty P.S."/>
            <person name="Bansal A.K."/>
            <person name="Gupta U.D."/>
            <person name="Naaz F."/>
            <person name="Dwivedi V.D."/>
            <person name="Singh H."/>
            <person name="Gupta G."/>
            <person name="Sharma S."/>
            <person name="Arora M."/>
        </authorList>
    </citation>
    <scope>NUCLEOTIDE SEQUENCE [LARGE SCALE GENOMIC DNA]</scope>
    <source>
        <strain evidence="2 3">MRHRU-235-G</strain>
    </source>
</reference>
<dbReference type="RefSeq" id="WP_111481026.1">
    <property type="nucleotide sequence ID" value="NZ_CP029543.1"/>
</dbReference>
<dbReference type="PANTHER" id="PTHR33434:SF2">
    <property type="entry name" value="FATTY ACID-BINDING PROTEIN TM_1468"/>
    <property type="match status" value="1"/>
</dbReference>
<proteinExistence type="predicted"/>
<gene>
    <name evidence="2" type="ORF">DIJ64_07940</name>
</gene>
<name>A0AAD2JE97_MYCLR</name>